<dbReference type="SMART" id="SM00387">
    <property type="entry name" value="HATPase_c"/>
    <property type="match status" value="1"/>
</dbReference>
<dbReference type="EMBL" id="JBHRWW010000010">
    <property type="protein sequence ID" value="MFC3689534.1"/>
    <property type="molecule type" value="Genomic_DNA"/>
</dbReference>
<dbReference type="Proteomes" id="UP001595685">
    <property type="component" value="Unassembled WGS sequence"/>
</dbReference>
<dbReference type="InterPro" id="IPR036097">
    <property type="entry name" value="HisK_dim/P_sf"/>
</dbReference>
<evidence type="ECO:0000256" key="2">
    <source>
        <dbReference type="ARBA" id="ARBA00001936"/>
    </source>
</evidence>
<comment type="cofactor">
    <cofactor evidence="3">
        <name>Mg(2+)</name>
        <dbReference type="ChEBI" id="CHEBI:18420"/>
    </cofactor>
</comment>
<evidence type="ECO:0000256" key="24">
    <source>
        <dbReference type="SAM" id="MobiDB-lite"/>
    </source>
</evidence>
<dbReference type="RefSeq" id="WP_340295600.1">
    <property type="nucleotide sequence ID" value="NZ_JBBEOI010000267.1"/>
</dbReference>
<comment type="caution">
    <text evidence="28">The sequence shown here is derived from an EMBL/GenBank/DDBJ whole genome shotgun (WGS) entry which is preliminary data.</text>
</comment>
<keyword evidence="7" id="KW-0597">Phosphoprotein</keyword>
<evidence type="ECO:0000256" key="12">
    <source>
        <dbReference type="ARBA" id="ARBA00022801"/>
    </source>
</evidence>
<dbReference type="SMART" id="SM00388">
    <property type="entry name" value="HisKA"/>
    <property type="match status" value="1"/>
</dbReference>
<feature type="transmembrane region" description="Helical" evidence="25">
    <location>
        <begin position="12"/>
        <end position="32"/>
    </location>
</feature>
<keyword evidence="23" id="KW-0175">Coiled coil</keyword>
<dbReference type="Pfam" id="PF02518">
    <property type="entry name" value="HATPase_c"/>
    <property type="match status" value="1"/>
</dbReference>
<keyword evidence="14" id="KW-0460">Magnesium</keyword>
<evidence type="ECO:0000256" key="1">
    <source>
        <dbReference type="ARBA" id="ARBA00000085"/>
    </source>
</evidence>
<keyword evidence="8" id="KW-0808">Transferase</keyword>
<evidence type="ECO:0000256" key="20">
    <source>
        <dbReference type="ARBA" id="ARBA00023211"/>
    </source>
</evidence>
<name>A0ABV7WI73_9MICO</name>
<evidence type="ECO:0000256" key="10">
    <source>
        <dbReference type="ARBA" id="ARBA00022741"/>
    </source>
</evidence>
<dbReference type="GO" id="GO:0005524">
    <property type="term" value="F:ATP binding"/>
    <property type="evidence" value="ECO:0007669"/>
    <property type="project" value="UniProtKB-KW"/>
</dbReference>
<evidence type="ECO:0000256" key="3">
    <source>
        <dbReference type="ARBA" id="ARBA00001946"/>
    </source>
</evidence>
<evidence type="ECO:0000256" key="4">
    <source>
        <dbReference type="ARBA" id="ARBA00004651"/>
    </source>
</evidence>
<evidence type="ECO:0000256" key="11">
    <source>
        <dbReference type="ARBA" id="ARBA00022777"/>
    </source>
</evidence>
<keyword evidence="19" id="KW-0843">Virulence</keyword>
<dbReference type="SUPFAM" id="SSF158472">
    <property type="entry name" value="HAMP domain-like"/>
    <property type="match status" value="1"/>
</dbReference>
<feature type="region of interest" description="Disordered" evidence="24">
    <location>
        <begin position="390"/>
        <end position="416"/>
    </location>
</feature>
<evidence type="ECO:0000256" key="6">
    <source>
        <dbReference type="ARBA" id="ARBA00022475"/>
    </source>
</evidence>
<evidence type="ECO:0000256" key="21">
    <source>
        <dbReference type="ARBA" id="ARBA00040454"/>
    </source>
</evidence>
<protein>
    <recommendedName>
        <fullName evidence="21">Signal transduction histidine-protein kinase/phosphatase MprB</fullName>
        <ecNumber evidence="5">2.7.13.3</ecNumber>
    </recommendedName>
    <alternativeName>
        <fullName evidence="22">Mycobacterial persistence regulator B</fullName>
    </alternativeName>
</protein>
<evidence type="ECO:0000256" key="23">
    <source>
        <dbReference type="SAM" id="Coils"/>
    </source>
</evidence>
<dbReference type="Gene3D" id="3.30.565.10">
    <property type="entry name" value="Histidine kinase-like ATPase, C-terminal domain"/>
    <property type="match status" value="1"/>
</dbReference>
<evidence type="ECO:0000313" key="29">
    <source>
        <dbReference type="Proteomes" id="UP001595685"/>
    </source>
</evidence>
<keyword evidence="11" id="KW-0418">Kinase</keyword>
<sequence length="505" mass="52015">MRDRLQVRVTVVALAVMAVTLAVVALVTWRLIDAAELDDVDRVLEQVRGDVAEDVPGELAAATGVDGVLSPAEAGLAGRRLLSGEPGSDVHLTAVVLGPTPLVTTAGPAALRRLRDAGTLPAGEVGSVVTVPTDQGPVRVLTSDLVTDDGTSLGQLRVYGSLAEGRAASRDALLRIALAGGVGLLVGAVLLLVAMGRALRPVADLAAAARGTGTGEHRRVPEPERMDEVGTLAHEFNGMVDRLAAAEQQRRELLASVSHELRTPLAVAQGHLEMFTAFGPGDADAARETAEVLRRELERLGRIVEDLTAVTRGVEVGPVQREPVFVPDVLEQLVLRVQGLGLEGVDVAVAGAPPVVVVGDEDRLTQCLLALVINARTHTPAGTPVRVRAEEAGAGPTGRSTAGSTAAPAAHGPGAPGPAGPAVLLVVEDDGPGIDPEVLPRVFEPFVTTRPGGARRTSGLGLAVVRSLTEAQGGTVEVDPSWPGARVVLRLPVEQADDGSATMLP</sequence>
<dbReference type="PROSITE" id="PS50109">
    <property type="entry name" value="HIS_KIN"/>
    <property type="match status" value="1"/>
</dbReference>
<dbReference type="PROSITE" id="PS50885">
    <property type="entry name" value="HAMP"/>
    <property type="match status" value="1"/>
</dbReference>
<keyword evidence="17" id="KW-0902">Two-component regulatory system</keyword>
<dbReference type="InterPro" id="IPR005467">
    <property type="entry name" value="His_kinase_dom"/>
</dbReference>
<keyword evidence="9 25" id="KW-0812">Transmembrane</keyword>
<keyword evidence="25" id="KW-0472">Membrane</keyword>
<evidence type="ECO:0000259" key="27">
    <source>
        <dbReference type="PROSITE" id="PS50885"/>
    </source>
</evidence>
<feature type="coiled-coil region" evidence="23">
    <location>
        <begin position="283"/>
        <end position="310"/>
    </location>
</feature>
<evidence type="ECO:0000256" key="16">
    <source>
        <dbReference type="ARBA" id="ARBA00022989"/>
    </source>
</evidence>
<dbReference type="PRINTS" id="PR00344">
    <property type="entry name" value="BCTRLSENSOR"/>
</dbReference>
<accession>A0ABV7WI73</accession>
<evidence type="ECO:0000256" key="22">
    <source>
        <dbReference type="ARBA" id="ARBA00041776"/>
    </source>
</evidence>
<evidence type="ECO:0000256" key="13">
    <source>
        <dbReference type="ARBA" id="ARBA00022840"/>
    </source>
</evidence>
<dbReference type="SMART" id="SM00304">
    <property type="entry name" value="HAMP"/>
    <property type="match status" value="1"/>
</dbReference>
<keyword evidence="16 25" id="KW-1133">Transmembrane helix</keyword>
<feature type="domain" description="HAMP" evidence="27">
    <location>
        <begin position="196"/>
        <end position="248"/>
    </location>
</feature>
<keyword evidence="10" id="KW-0547">Nucleotide-binding</keyword>
<dbReference type="CDD" id="cd00075">
    <property type="entry name" value="HATPase"/>
    <property type="match status" value="1"/>
</dbReference>
<dbReference type="PANTHER" id="PTHR44936:SF9">
    <property type="entry name" value="SENSOR PROTEIN CREC"/>
    <property type="match status" value="1"/>
</dbReference>
<keyword evidence="29" id="KW-1185">Reference proteome</keyword>
<comment type="catalytic activity">
    <reaction evidence="1">
        <text>ATP + protein L-histidine = ADP + protein N-phospho-L-histidine.</text>
        <dbReference type="EC" id="2.7.13.3"/>
    </reaction>
</comment>
<comment type="cofactor">
    <cofactor evidence="2">
        <name>Mn(2+)</name>
        <dbReference type="ChEBI" id="CHEBI:29035"/>
    </cofactor>
</comment>
<gene>
    <name evidence="28" type="ORF">ACFOLH_14375</name>
</gene>
<evidence type="ECO:0000256" key="25">
    <source>
        <dbReference type="SAM" id="Phobius"/>
    </source>
</evidence>
<evidence type="ECO:0000256" key="18">
    <source>
        <dbReference type="ARBA" id="ARBA00023016"/>
    </source>
</evidence>
<evidence type="ECO:0000256" key="7">
    <source>
        <dbReference type="ARBA" id="ARBA00022553"/>
    </source>
</evidence>
<dbReference type="InterPro" id="IPR050980">
    <property type="entry name" value="2C_sensor_his_kinase"/>
</dbReference>
<keyword evidence="6" id="KW-1003">Cell membrane</keyword>
<dbReference type="InterPro" id="IPR003661">
    <property type="entry name" value="HisK_dim/P_dom"/>
</dbReference>
<feature type="transmembrane region" description="Helical" evidence="25">
    <location>
        <begin position="172"/>
        <end position="193"/>
    </location>
</feature>
<comment type="subcellular location">
    <subcellularLocation>
        <location evidence="4">Cell membrane</location>
        <topology evidence="4">Multi-pass membrane protein</topology>
    </subcellularLocation>
</comment>
<dbReference type="Gene3D" id="6.10.340.10">
    <property type="match status" value="1"/>
</dbReference>
<dbReference type="EC" id="2.7.13.3" evidence="5"/>
<dbReference type="Gene3D" id="1.10.287.130">
    <property type="match status" value="1"/>
</dbReference>
<evidence type="ECO:0000256" key="15">
    <source>
        <dbReference type="ARBA" id="ARBA00022912"/>
    </source>
</evidence>
<evidence type="ECO:0000259" key="26">
    <source>
        <dbReference type="PROSITE" id="PS50109"/>
    </source>
</evidence>
<dbReference type="InterPro" id="IPR003660">
    <property type="entry name" value="HAMP_dom"/>
</dbReference>
<organism evidence="28 29">
    <name type="scientific">Aquipuribacter hungaricus</name>
    <dbReference type="NCBI Taxonomy" id="545624"/>
    <lineage>
        <taxon>Bacteria</taxon>
        <taxon>Bacillati</taxon>
        <taxon>Actinomycetota</taxon>
        <taxon>Actinomycetes</taxon>
        <taxon>Micrococcales</taxon>
        <taxon>Intrasporangiaceae</taxon>
        <taxon>Aquipuribacter</taxon>
    </lineage>
</organism>
<keyword evidence="20" id="KW-0464">Manganese</keyword>
<evidence type="ECO:0000256" key="19">
    <source>
        <dbReference type="ARBA" id="ARBA00023026"/>
    </source>
</evidence>
<dbReference type="CDD" id="cd00082">
    <property type="entry name" value="HisKA"/>
    <property type="match status" value="1"/>
</dbReference>
<evidence type="ECO:0000256" key="8">
    <source>
        <dbReference type="ARBA" id="ARBA00022679"/>
    </source>
</evidence>
<keyword evidence="13 28" id="KW-0067">ATP-binding</keyword>
<dbReference type="InterPro" id="IPR036890">
    <property type="entry name" value="HATPase_C_sf"/>
</dbReference>
<proteinExistence type="predicted"/>
<reference evidence="29" key="1">
    <citation type="journal article" date="2019" name="Int. J. Syst. Evol. Microbiol.">
        <title>The Global Catalogue of Microorganisms (GCM) 10K type strain sequencing project: providing services to taxonomists for standard genome sequencing and annotation.</title>
        <authorList>
            <consortium name="The Broad Institute Genomics Platform"/>
            <consortium name="The Broad Institute Genome Sequencing Center for Infectious Disease"/>
            <person name="Wu L."/>
            <person name="Ma J."/>
        </authorList>
    </citation>
    <scope>NUCLEOTIDE SEQUENCE [LARGE SCALE GENOMIC DNA]</scope>
    <source>
        <strain evidence="29">NCAIM B.02333</strain>
    </source>
</reference>
<feature type="compositionally biased region" description="Low complexity" evidence="24">
    <location>
        <begin position="392"/>
        <end position="413"/>
    </location>
</feature>
<feature type="domain" description="Histidine kinase" evidence="26">
    <location>
        <begin position="256"/>
        <end position="495"/>
    </location>
</feature>
<dbReference type="InterPro" id="IPR004358">
    <property type="entry name" value="Sig_transdc_His_kin-like_C"/>
</dbReference>
<dbReference type="PANTHER" id="PTHR44936">
    <property type="entry name" value="SENSOR PROTEIN CREC"/>
    <property type="match status" value="1"/>
</dbReference>
<dbReference type="Pfam" id="PF00672">
    <property type="entry name" value="HAMP"/>
    <property type="match status" value="1"/>
</dbReference>
<evidence type="ECO:0000256" key="5">
    <source>
        <dbReference type="ARBA" id="ARBA00012438"/>
    </source>
</evidence>
<evidence type="ECO:0000256" key="17">
    <source>
        <dbReference type="ARBA" id="ARBA00023012"/>
    </source>
</evidence>
<keyword evidence="18" id="KW-0346">Stress response</keyword>
<dbReference type="InterPro" id="IPR003594">
    <property type="entry name" value="HATPase_dom"/>
</dbReference>
<dbReference type="Pfam" id="PF00512">
    <property type="entry name" value="HisKA"/>
    <property type="match status" value="1"/>
</dbReference>
<dbReference type="SUPFAM" id="SSF47384">
    <property type="entry name" value="Homodimeric domain of signal transducing histidine kinase"/>
    <property type="match status" value="1"/>
</dbReference>
<keyword evidence="12" id="KW-0378">Hydrolase</keyword>
<evidence type="ECO:0000313" key="28">
    <source>
        <dbReference type="EMBL" id="MFC3689534.1"/>
    </source>
</evidence>
<dbReference type="SUPFAM" id="SSF55874">
    <property type="entry name" value="ATPase domain of HSP90 chaperone/DNA topoisomerase II/histidine kinase"/>
    <property type="match status" value="1"/>
</dbReference>
<evidence type="ECO:0000256" key="14">
    <source>
        <dbReference type="ARBA" id="ARBA00022842"/>
    </source>
</evidence>
<keyword evidence="15" id="KW-0904">Protein phosphatase</keyword>
<dbReference type="CDD" id="cd06225">
    <property type="entry name" value="HAMP"/>
    <property type="match status" value="1"/>
</dbReference>
<evidence type="ECO:0000256" key="9">
    <source>
        <dbReference type="ARBA" id="ARBA00022692"/>
    </source>
</evidence>